<gene>
    <name evidence="1" type="ORF">CU320_01730</name>
</gene>
<evidence type="ECO:0000313" key="2">
    <source>
        <dbReference type="Proteomes" id="UP000242351"/>
    </source>
</evidence>
<name>A0A2H9UQW5_9GAMM</name>
<dbReference type="EMBL" id="PGOZ01000001">
    <property type="protein sequence ID" value="PJI34080.1"/>
    <property type="molecule type" value="Genomic_DNA"/>
</dbReference>
<comment type="caution">
    <text evidence="1">The sequence shown here is derived from an EMBL/GenBank/DDBJ whole genome shotgun (WGS) entry which is preliminary data.</text>
</comment>
<dbReference type="RefSeq" id="WP_100357095.1">
    <property type="nucleotide sequence ID" value="NZ_PGOZ01000001.1"/>
</dbReference>
<dbReference type="Proteomes" id="UP000242351">
    <property type="component" value="Unassembled WGS sequence"/>
</dbReference>
<protein>
    <submittedName>
        <fullName evidence="1">Uncharacterized protein</fullName>
    </submittedName>
</protein>
<reference evidence="1 2" key="2">
    <citation type="submission" date="2017-12" db="EMBL/GenBank/DDBJ databases">
        <title>Revising the taxonomy of the Acinetobacter lwoffii group: the description of Acinetobacter pseudolwoffii sp. nov. and emended description of Acinetobacter lwoffii.</title>
        <authorList>
            <person name="Nemec A."/>
        </authorList>
    </citation>
    <scope>NUCLEOTIDE SEQUENCE [LARGE SCALE GENOMIC DNA]</scope>
    <source>
        <strain evidence="1 2">ANC 5347</strain>
    </source>
</reference>
<dbReference type="AlphaFoldDB" id="A0A2H9UQW5"/>
<proteinExistence type="predicted"/>
<organism evidence="1 2">
    <name type="scientific">Acinetobacter pseudolwoffii</name>
    <dbReference type="NCBI Taxonomy" id="2053287"/>
    <lineage>
        <taxon>Bacteria</taxon>
        <taxon>Pseudomonadati</taxon>
        <taxon>Pseudomonadota</taxon>
        <taxon>Gammaproteobacteria</taxon>
        <taxon>Moraxellales</taxon>
        <taxon>Moraxellaceae</taxon>
        <taxon>Acinetobacter</taxon>
    </lineage>
</organism>
<reference evidence="1 2" key="1">
    <citation type="submission" date="2017-11" db="EMBL/GenBank/DDBJ databases">
        <authorList>
            <person name="Han C.G."/>
        </authorList>
    </citation>
    <scope>NUCLEOTIDE SEQUENCE [LARGE SCALE GENOMIC DNA]</scope>
    <source>
        <strain evidence="1 2">ANC 5347</strain>
    </source>
</reference>
<evidence type="ECO:0000313" key="1">
    <source>
        <dbReference type="EMBL" id="PJI34080.1"/>
    </source>
</evidence>
<accession>A0A2H9UQW5</accession>
<sequence length="92" mass="10468">MTSLTIEQVSKSTLEVAESGGPILSQIARYMDAAEKLKNSTLSGDEKRDWVIAYAKKEIKEVFNNLDYWIPLIIRFINAVKMAFNLLKKAIF</sequence>